<dbReference type="GO" id="GO:0004823">
    <property type="term" value="F:leucine-tRNA ligase activity"/>
    <property type="evidence" value="ECO:0007669"/>
    <property type="project" value="UniProtKB-EC"/>
</dbReference>
<keyword evidence="9" id="KW-1185">Reference proteome</keyword>
<dbReference type="EC" id="6.1.1.4" evidence="2"/>
<protein>
    <recommendedName>
        <fullName evidence="2">leucine--tRNA ligase</fullName>
        <ecNumber evidence="2">6.1.1.4</ecNumber>
    </recommendedName>
</protein>
<evidence type="ECO:0000256" key="4">
    <source>
        <dbReference type="ARBA" id="ARBA00022741"/>
    </source>
</evidence>
<evidence type="ECO:0000256" key="2">
    <source>
        <dbReference type="ARBA" id="ARBA00013164"/>
    </source>
</evidence>
<dbReference type="EMBL" id="JJML01000007">
    <property type="protein sequence ID" value="KGF73498.1"/>
    <property type="molecule type" value="Genomic_DNA"/>
</dbReference>
<accession>A0A098TRR5</accession>
<evidence type="ECO:0000313" key="9">
    <source>
        <dbReference type="Proteomes" id="UP000030170"/>
    </source>
</evidence>
<reference evidence="8 9" key="1">
    <citation type="journal article" date="2014" name="Mol. Ecol.">
        <title>Evolution of Synechococcus.</title>
        <authorList>
            <person name="Dvorak P."/>
            <person name="Casamatta D."/>
            <person name="Hasler P."/>
            <person name="Poulickova A."/>
            <person name="Ondrej V."/>
            <person name="Sanges R."/>
        </authorList>
    </citation>
    <scope>NUCLEOTIDE SEQUENCE [LARGE SCALE GENOMIC DNA]</scope>
    <source>
        <strain evidence="8 9">CAUP A 1101</strain>
    </source>
</reference>
<organism evidence="8 9">
    <name type="scientific">Neosynechococcus sphagnicola sy1</name>
    <dbReference type="NCBI Taxonomy" id="1497020"/>
    <lineage>
        <taxon>Bacteria</taxon>
        <taxon>Bacillati</taxon>
        <taxon>Cyanobacteriota</taxon>
        <taxon>Cyanophyceae</taxon>
        <taxon>Neosynechococcales</taxon>
        <taxon>Neosynechococcaceae</taxon>
        <taxon>Neosynechococcus</taxon>
    </lineage>
</organism>
<evidence type="ECO:0000256" key="6">
    <source>
        <dbReference type="ARBA" id="ARBA00022917"/>
    </source>
</evidence>
<dbReference type="GO" id="GO:0005524">
    <property type="term" value="F:ATP binding"/>
    <property type="evidence" value="ECO:0007669"/>
    <property type="project" value="UniProtKB-KW"/>
</dbReference>
<dbReference type="SUPFAM" id="SSF52374">
    <property type="entry name" value="Nucleotidylyl transferase"/>
    <property type="match status" value="1"/>
</dbReference>
<proteinExistence type="inferred from homology"/>
<dbReference type="STRING" id="1497020.DO97_18495"/>
<keyword evidence="3" id="KW-0436">Ligase</keyword>
<keyword evidence="7" id="KW-0030">Aminoacyl-tRNA synthetase</keyword>
<evidence type="ECO:0000313" key="8">
    <source>
        <dbReference type="EMBL" id="KGF73498.1"/>
    </source>
</evidence>
<keyword evidence="5" id="KW-0067">ATP-binding</keyword>
<dbReference type="RefSeq" id="WP_338038251.1">
    <property type="nucleotide sequence ID" value="NZ_JJML01000007.1"/>
</dbReference>
<dbReference type="GO" id="GO:0006429">
    <property type="term" value="P:leucyl-tRNA aminoacylation"/>
    <property type="evidence" value="ECO:0007669"/>
    <property type="project" value="InterPro"/>
</dbReference>
<dbReference type="Proteomes" id="UP000030170">
    <property type="component" value="Unassembled WGS sequence"/>
</dbReference>
<dbReference type="GO" id="GO:0005829">
    <property type="term" value="C:cytosol"/>
    <property type="evidence" value="ECO:0007669"/>
    <property type="project" value="TreeGrafter"/>
</dbReference>
<comment type="similarity">
    <text evidence="1">Belongs to the class-I aminoacyl-tRNA synthetase family.</text>
</comment>
<keyword evidence="4" id="KW-0547">Nucleotide-binding</keyword>
<dbReference type="PANTHER" id="PTHR43740">
    <property type="entry name" value="LEUCYL-TRNA SYNTHETASE"/>
    <property type="match status" value="1"/>
</dbReference>
<dbReference type="InterPro" id="IPR014729">
    <property type="entry name" value="Rossmann-like_a/b/a_fold"/>
</dbReference>
<evidence type="ECO:0000256" key="1">
    <source>
        <dbReference type="ARBA" id="ARBA00005594"/>
    </source>
</evidence>
<dbReference type="PANTHER" id="PTHR43740:SF2">
    <property type="entry name" value="LEUCINE--TRNA LIGASE, MITOCHONDRIAL"/>
    <property type="match status" value="1"/>
</dbReference>
<dbReference type="InterPro" id="IPR002302">
    <property type="entry name" value="Leu-tRNA-ligase"/>
</dbReference>
<name>A0A098TRR5_9CYAN</name>
<comment type="caution">
    <text evidence="8">The sequence shown here is derived from an EMBL/GenBank/DDBJ whole genome shotgun (WGS) entry which is preliminary data.</text>
</comment>
<keyword evidence="6" id="KW-0648">Protein biosynthesis</keyword>
<evidence type="ECO:0000256" key="3">
    <source>
        <dbReference type="ARBA" id="ARBA00022598"/>
    </source>
</evidence>
<evidence type="ECO:0000256" key="7">
    <source>
        <dbReference type="ARBA" id="ARBA00023146"/>
    </source>
</evidence>
<dbReference type="Gene3D" id="3.40.50.620">
    <property type="entry name" value="HUPs"/>
    <property type="match status" value="1"/>
</dbReference>
<evidence type="ECO:0000256" key="5">
    <source>
        <dbReference type="ARBA" id="ARBA00022840"/>
    </source>
</evidence>
<sequence length="95" mass="10835">MWGGIEHAILHLLYSRFFTKVLRDRGLLNFDEPFLRLLTQGMVQGKTYLNPRTGRWIPSAQVDVAHPKDPETGEALEVSYKTMSKSKHNGVAPNR</sequence>
<gene>
    <name evidence="8" type="ORF">DO97_18495</name>
</gene>
<dbReference type="AlphaFoldDB" id="A0A098TRR5"/>